<protein>
    <submittedName>
        <fullName evidence="3">DUF3558 domain-containing protein</fullName>
    </submittedName>
</protein>
<evidence type="ECO:0000313" key="4">
    <source>
        <dbReference type="Proteomes" id="UP001336020"/>
    </source>
</evidence>
<feature type="compositionally biased region" description="Low complexity" evidence="1">
    <location>
        <begin position="33"/>
        <end position="43"/>
    </location>
</feature>
<accession>A0ABU7LIV2</accession>
<evidence type="ECO:0000313" key="3">
    <source>
        <dbReference type="EMBL" id="MEE2061483.1"/>
    </source>
</evidence>
<feature type="chain" id="PRO_5046197955" evidence="2">
    <location>
        <begin position="26"/>
        <end position="198"/>
    </location>
</feature>
<evidence type="ECO:0000256" key="1">
    <source>
        <dbReference type="SAM" id="MobiDB-lite"/>
    </source>
</evidence>
<evidence type="ECO:0000256" key="2">
    <source>
        <dbReference type="SAM" id="SignalP"/>
    </source>
</evidence>
<dbReference type="PROSITE" id="PS51257">
    <property type="entry name" value="PROKAR_LIPOPROTEIN"/>
    <property type="match status" value="1"/>
</dbReference>
<feature type="region of interest" description="Disordered" evidence="1">
    <location>
        <begin position="23"/>
        <end position="43"/>
    </location>
</feature>
<proteinExistence type="predicted"/>
<gene>
    <name evidence="3" type="ORF">Q7514_28555</name>
</gene>
<keyword evidence="4" id="KW-1185">Reference proteome</keyword>
<organism evidence="3 4">
    <name type="scientific">Rhodococcus artemisiae</name>
    <dbReference type="NCBI Taxonomy" id="714159"/>
    <lineage>
        <taxon>Bacteria</taxon>
        <taxon>Bacillati</taxon>
        <taxon>Actinomycetota</taxon>
        <taxon>Actinomycetes</taxon>
        <taxon>Mycobacteriales</taxon>
        <taxon>Nocardiaceae</taxon>
        <taxon>Rhodococcus</taxon>
    </lineage>
</organism>
<dbReference type="Proteomes" id="UP001336020">
    <property type="component" value="Unassembled WGS sequence"/>
</dbReference>
<keyword evidence="2" id="KW-0732">Signal</keyword>
<comment type="caution">
    <text evidence="3">The sequence shown here is derived from an EMBL/GenBank/DDBJ whole genome shotgun (WGS) entry which is preliminary data.</text>
</comment>
<dbReference type="InterPro" id="IPR024520">
    <property type="entry name" value="DUF3558"/>
</dbReference>
<name>A0ABU7LIV2_9NOCA</name>
<feature type="signal peptide" evidence="2">
    <location>
        <begin position="1"/>
        <end position="25"/>
    </location>
</feature>
<reference evidence="3 4" key="1">
    <citation type="submission" date="2023-07" db="EMBL/GenBank/DDBJ databases">
        <authorList>
            <person name="Girao M."/>
            <person name="Carvalho M.F."/>
        </authorList>
    </citation>
    <scope>NUCLEOTIDE SEQUENCE [LARGE SCALE GENOMIC DNA]</scope>
    <source>
        <strain evidence="3 4">YIM65754</strain>
    </source>
</reference>
<dbReference type="EMBL" id="JAUTXY010000018">
    <property type="protein sequence ID" value="MEE2061483.1"/>
    <property type="molecule type" value="Genomic_DNA"/>
</dbReference>
<dbReference type="Pfam" id="PF12079">
    <property type="entry name" value="DUF3558"/>
    <property type="match status" value="1"/>
</dbReference>
<sequence>MGRWGHAALGAAVVAVVSSCGPAPAPEVDDTTTEAAAPTTRTPRIVDDSGRPDITFDPCLDLPDDVMTAAGYDAAHKEFADMPMGSYTFLACYYRGTVQIPGVLARYDLNVMAGNVSLDEELKKNGQFATEITINGRPALREIGTNGDNECTYVLETNFGIVLFNRLYHKDHTGPVPQNEWCAGLDDFVAAVEPLLKA</sequence>
<dbReference type="RefSeq" id="WP_330136640.1">
    <property type="nucleotide sequence ID" value="NZ_JAUTXY010000018.1"/>
</dbReference>